<gene>
    <name evidence="4" type="ORF">EDC39_10582</name>
</gene>
<dbReference type="RefSeq" id="WP_148895659.1">
    <property type="nucleotide sequence ID" value="NZ_VNIB01000005.1"/>
</dbReference>
<protein>
    <submittedName>
        <fullName evidence="4">Phospholipid-binding lipoprotein MlaA</fullName>
    </submittedName>
</protein>
<reference evidence="4 5" key="1">
    <citation type="submission" date="2019-07" db="EMBL/GenBank/DDBJ databases">
        <title>Genomic Encyclopedia of Type Strains, Phase IV (KMG-IV): sequencing the most valuable type-strain genomes for metagenomic binning, comparative biology and taxonomic classification.</title>
        <authorList>
            <person name="Goeker M."/>
        </authorList>
    </citation>
    <scope>NUCLEOTIDE SEQUENCE [LARGE SCALE GENOMIC DNA]</scope>
    <source>
        <strain evidence="4 5">SS015</strain>
    </source>
</reference>
<dbReference type="GO" id="GO:0120010">
    <property type="term" value="P:intermembrane phospholipid transfer"/>
    <property type="evidence" value="ECO:0007669"/>
    <property type="project" value="TreeGrafter"/>
</dbReference>
<dbReference type="PRINTS" id="PR01805">
    <property type="entry name" value="VACJLIPOPROT"/>
</dbReference>
<dbReference type="OrthoDB" id="9785326at2"/>
<dbReference type="PANTHER" id="PTHR30035">
    <property type="entry name" value="LIPOPROTEIN VACJ-RELATED"/>
    <property type="match status" value="1"/>
</dbReference>
<name>A0A5D3WKT6_9BACT</name>
<organism evidence="4 5">
    <name type="scientific">Geothermobacter ehrlichii</name>
    <dbReference type="NCBI Taxonomy" id="213224"/>
    <lineage>
        <taxon>Bacteria</taxon>
        <taxon>Pseudomonadati</taxon>
        <taxon>Thermodesulfobacteriota</taxon>
        <taxon>Desulfuromonadia</taxon>
        <taxon>Desulfuromonadales</taxon>
        <taxon>Geothermobacteraceae</taxon>
        <taxon>Geothermobacter</taxon>
    </lineage>
</organism>
<feature type="signal peptide" evidence="3">
    <location>
        <begin position="1"/>
        <end position="28"/>
    </location>
</feature>
<dbReference type="Pfam" id="PF04333">
    <property type="entry name" value="MlaA"/>
    <property type="match status" value="1"/>
</dbReference>
<comment type="caution">
    <text evidence="4">The sequence shown here is derived from an EMBL/GenBank/DDBJ whole genome shotgun (WGS) entry which is preliminary data.</text>
</comment>
<dbReference type="Proteomes" id="UP000324159">
    <property type="component" value="Unassembled WGS sequence"/>
</dbReference>
<evidence type="ECO:0000256" key="1">
    <source>
        <dbReference type="ARBA" id="ARBA00010634"/>
    </source>
</evidence>
<dbReference type="PANTHER" id="PTHR30035:SF3">
    <property type="entry name" value="INTERMEMBRANE PHOSPHOLIPID TRANSPORT SYSTEM LIPOPROTEIN MLAA"/>
    <property type="match status" value="1"/>
</dbReference>
<sequence length="266" mass="29730">MKRLFLPLLCGLGLAWGLFLAPATFCHAASPSIESETASPAGQTGETGDFSDPFDDPFAAEDSQIADPLEPVNRGIFWFNDKLYIYLFKPLARGFRIVPEPGRLAIDRFFSNLGTPVRLVNCILQLKPKEAGTELGRFVVNSTVGLLGLFDPAKSWLGWKKQEEDLGQTFGRYHVGQGFYLVLPVFGPSSLRDGIGLLGDGFIDPITSPWYVKLRLWEQIALKTGDRINVLSIDKDTYESIRREQLDPYLFVRDAWAQQRAALVED</sequence>
<accession>A0A5D3WKT6</accession>
<evidence type="ECO:0000256" key="3">
    <source>
        <dbReference type="SAM" id="SignalP"/>
    </source>
</evidence>
<dbReference type="EMBL" id="VNIB01000005">
    <property type="protein sequence ID" value="TYO98720.1"/>
    <property type="molecule type" value="Genomic_DNA"/>
</dbReference>
<proteinExistence type="inferred from homology"/>
<keyword evidence="2 3" id="KW-0732">Signal</keyword>
<dbReference type="GO" id="GO:0016020">
    <property type="term" value="C:membrane"/>
    <property type="evidence" value="ECO:0007669"/>
    <property type="project" value="InterPro"/>
</dbReference>
<keyword evidence="5" id="KW-1185">Reference proteome</keyword>
<evidence type="ECO:0000256" key="2">
    <source>
        <dbReference type="ARBA" id="ARBA00022729"/>
    </source>
</evidence>
<comment type="similarity">
    <text evidence="1">Belongs to the MlaA family.</text>
</comment>
<evidence type="ECO:0000313" key="5">
    <source>
        <dbReference type="Proteomes" id="UP000324159"/>
    </source>
</evidence>
<keyword evidence="4" id="KW-0449">Lipoprotein</keyword>
<evidence type="ECO:0000313" key="4">
    <source>
        <dbReference type="EMBL" id="TYO98720.1"/>
    </source>
</evidence>
<dbReference type="AlphaFoldDB" id="A0A5D3WKT6"/>
<dbReference type="InterPro" id="IPR007428">
    <property type="entry name" value="MlaA"/>
</dbReference>
<feature type="chain" id="PRO_5022899734" evidence="3">
    <location>
        <begin position="29"/>
        <end position="266"/>
    </location>
</feature>